<comment type="caution">
    <text evidence="2">The sequence shown here is derived from an EMBL/GenBank/DDBJ whole genome shotgun (WGS) entry which is preliminary data.</text>
</comment>
<proteinExistence type="inferred from homology"/>
<dbReference type="Gene3D" id="1.10.630.10">
    <property type="entry name" value="Cytochrome P450"/>
    <property type="match status" value="1"/>
</dbReference>
<name>A0ABC8KE61_ERUVS</name>
<evidence type="ECO:0000313" key="2">
    <source>
        <dbReference type="EMBL" id="CAH8356958.1"/>
    </source>
</evidence>
<dbReference type="Proteomes" id="UP001642260">
    <property type="component" value="Unassembled WGS sequence"/>
</dbReference>
<dbReference type="PANTHER" id="PTHR24305:SF166">
    <property type="entry name" value="CYTOCHROME P450 12A4, MITOCHONDRIAL-RELATED"/>
    <property type="match status" value="1"/>
</dbReference>
<dbReference type="Pfam" id="PF00067">
    <property type="entry name" value="p450"/>
    <property type="match status" value="1"/>
</dbReference>
<comment type="similarity">
    <text evidence="1">Belongs to the cytochrome P450 family.</text>
</comment>
<dbReference type="EMBL" id="CAKOAT010225154">
    <property type="protein sequence ID" value="CAH8356958.1"/>
    <property type="molecule type" value="Genomic_DNA"/>
</dbReference>
<accession>A0ABC8KE61</accession>
<dbReference type="InterPro" id="IPR001128">
    <property type="entry name" value="Cyt_P450"/>
</dbReference>
<dbReference type="PANTHER" id="PTHR24305">
    <property type="entry name" value="CYTOCHROME P450"/>
    <property type="match status" value="1"/>
</dbReference>
<dbReference type="InterPro" id="IPR036396">
    <property type="entry name" value="Cyt_P450_sf"/>
</dbReference>
<evidence type="ECO:0008006" key="4">
    <source>
        <dbReference type="Google" id="ProtNLM"/>
    </source>
</evidence>
<sequence length="167" mass="18904">MVKVFIDCFEKMILKSEKLLREKEVSSGGEDTIELDLEAEFSSLALDIIGFSVFNYNFGSVTKESHVVKETDVENLQQHDYSNLKDASLIQFLVDMRGVDIDDRQARLYNLLLIVGHETTAASLTLNVYLLAQNPEKKWKAQAEVDIVFGEGAHTNESLKKLEYVTL</sequence>
<keyword evidence="3" id="KW-1185">Reference proteome</keyword>
<evidence type="ECO:0000313" key="3">
    <source>
        <dbReference type="Proteomes" id="UP001642260"/>
    </source>
</evidence>
<dbReference type="AlphaFoldDB" id="A0ABC8KE61"/>
<organism evidence="2 3">
    <name type="scientific">Eruca vesicaria subsp. sativa</name>
    <name type="common">Garden rocket</name>
    <name type="synonym">Eruca sativa</name>
    <dbReference type="NCBI Taxonomy" id="29727"/>
    <lineage>
        <taxon>Eukaryota</taxon>
        <taxon>Viridiplantae</taxon>
        <taxon>Streptophyta</taxon>
        <taxon>Embryophyta</taxon>
        <taxon>Tracheophyta</taxon>
        <taxon>Spermatophyta</taxon>
        <taxon>Magnoliopsida</taxon>
        <taxon>eudicotyledons</taxon>
        <taxon>Gunneridae</taxon>
        <taxon>Pentapetalae</taxon>
        <taxon>rosids</taxon>
        <taxon>malvids</taxon>
        <taxon>Brassicales</taxon>
        <taxon>Brassicaceae</taxon>
        <taxon>Brassiceae</taxon>
        <taxon>Eruca</taxon>
    </lineage>
</organism>
<dbReference type="InterPro" id="IPR050121">
    <property type="entry name" value="Cytochrome_P450_monoxygenase"/>
</dbReference>
<protein>
    <recommendedName>
        <fullName evidence="4">Cytochrome P450</fullName>
    </recommendedName>
</protein>
<dbReference type="SUPFAM" id="SSF48264">
    <property type="entry name" value="Cytochrome P450"/>
    <property type="match status" value="1"/>
</dbReference>
<gene>
    <name evidence="2" type="ORF">ERUC_LOCUS22713</name>
</gene>
<evidence type="ECO:0000256" key="1">
    <source>
        <dbReference type="ARBA" id="ARBA00010617"/>
    </source>
</evidence>
<reference evidence="2 3" key="1">
    <citation type="submission" date="2022-03" db="EMBL/GenBank/DDBJ databases">
        <authorList>
            <person name="Macdonald S."/>
            <person name="Ahmed S."/>
            <person name="Newling K."/>
        </authorList>
    </citation>
    <scope>NUCLEOTIDE SEQUENCE [LARGE SCALE GENOMIC DNA]</scope>
</reference>